<name>A0A402C3B9_RHOWR</name>
<accession>A0A402C3B9</accession>
<dbReference type="AlphaFoldDB" id="A0A402C3B9"/>
<evidence type="ECO:0000313" key="1">
    <source>
        <dbReference type="EMBL" id="GCE38134.1"/>
    </source>
</evidence>
<dbReference type="EMBL" id="BHYM01000016">
    <property type="protein sequence ID" value="GCE38134.1"/>
    <property type="molecule type" value="Genomic_DNA"/>
</dbReference>
<sequence length="87" mass="10117">MQWLHRWGAERLVLVAREAFGTIRFVGCPVPGGFGLLKATAANPITYRALYQVLRLPKTWRWRNMYGWLAKVPDRRRDDEQIHPPGS</sequence>
<organism evidence="1 2">
    <name type="scientific">Rhodococcus wratislaviensis</name>
    <name type="common">Tsukamurella wratislaviensis</name>
    <dbReference type="NCBI Taxonomy" id="44752"/>
    <lineage>
        <taxon>Bacteria</taxon>
        <taxon>Bacillati</taxon>
        <taxon>Actinomycetota</taxon>
        <taxon>Actinomycetes</taxon>
        <taxon>Mycobacteriales</taxon>
        <taxon>Nocardiaceae</taxon>
        <taxon>Rhodococcus</taxon>
    </lineage>
</organism>
<reference evidence="1 2" key="1">
    <citation type="submission" date="2018-11" db="EMBL/GenBank/DDBJ databases">
        <title>Microbial catabolism of amino acid.</title>
        <authorList>
            <person name="Hibi M."/>
            <person name="Ogawa J."/>
        </authorList>
    </citation>
    <scope>NUCLEOTIDE SEQUENCE [LARGE SCALE GENOMIC DNA]</scope>
    <source>
        <strain evidence="1 2">C31-06</strain>
    </source>
</reference>
<protein>
    <submittedName>
        <fullName evidence="1">Uncharacterized protein</fullName>
    </submittedName>
</protein>
<evidence type="ECO:0000313" key="2">
    <source>
        <dbReference type="Proteomes" id="UP000287519"/>
    </source>
</evidence>
<dbReference type="Proteomes" id="UP000287519">
    <property type="component" value="Unassembled WGS sequence"/>
</dbReference>
<proteinExistence type="predicted"/>
<gene>
    <name evidence="1" type="ORF">Rhow_001156</name>
</gene>
<comment type="caution">
    <text evidence="1">The sequence shown here is derived from an EMBL/GenBank/DDBJ whole genome shotgun (WGS) entry which is preliminary data.</text>
</comment>
<keyword evidence="2" id="KW-1185">Reference proteome</keyword>